<dbReference type="PhylomeDB" id="A0A0G4H4D2"/>
<dbReference type="AlphaFoldDB" id="A0A0G4H4D2"/>
<evidence type="ECO:0000313" key="1">
    <source>
        <dbReference type="EMBL" id="CEM38624.1"/>
    </source>
</evidence>
<name>A0A0G4H4D2_9ALVE</name>
<gene>
    <name evidence="1" type="ORF">Cvel_24649</name>
</gene>
<reference evidence="1" key="1">
    <citation type="submission" date="2014-11" db="EMBL/GenBank/DDBJ databases">
        <authorList>
            <person name="Otto D Thomas"/>
            <person name="Naeem Raeece"/>
        </authorList>
    </citation>
    <scope>NUCLEOTIDE SEQUENCE</scope>
</reference>
<dbReference type="VEuPathDB" id="CryptoDB:Cvel_24649"/>
<proteinExistence type="predicted"/>
<dbReference type="EMBL" id="CDMZ01001868">
    <property type="protein sequence ID" value="CEM38624.1"/>
    <property type="molecule type" value="Genomic_DNA"/>
</dbReference>
<accession>A0A0G4H4D2</accession>
<protein>
    <submittedName>
        <fullName evidence="1">Uncharacterized protein</fullName>
    </submittedName>
</protein>
<sequence>MGNAFGSDTIPVILTFIDVHNARAKDTYYFCNVSNGDASTKVIGRSQTLSVEVSNFTVLTLTVYECPEYVFTPELSRAVGVLRIPVSRLAERYSSGLFHQWFNLDVASDPRAGAGDGDLVVQQFEKAYGEATNDVYGAKICLSLIASSFEVKAGSRQACNIFVGEDVKQDAGPDVKALIASHKQQAEYINALHEELRRLQGPSYRPVEMGVAAALSGAPPGASVGGVPPAGVASSGAAVSMMGPGIASASMSRPVPN</sequence>
<organism evidence="1">
    <name type="scientific">Chromera velia CCMP2878</name>
    <dbReference type="NCBI Taxonomy" id="1169474"/>
    <lineage>
        <taxon>Eukaryota</taxon>
        <taxon>Sar</taxon>
        <taxon>Alveolata</taxon>
        <taxon>Colpodellida</taxon>
        <taxon>Chromeraceae</taxon>
        <taxon>Chromera</taxon>
    </lineage>
</organism>